<keyword evidence="4 7" id="KW-0812">Transmembrane</keyword>
<name>A0A7W7WN07_9ACTN</name>
<keyword evidence="5 7" id="KW-1133">Transmembrane helix</keyword>
<comment type="caution">
    <text evidence="7">Lacks conserved residue(s) required for the propagation of feature annotation.</text>
</comment>
<dbReference type="EMBL" id="JACHJW010000001">
    <property type="protein sequence ID" value="MBB4957137.1"/>
    <property type="molecule type" value="Genomic_DNA"/>
</dbReference>
<feature type="domain" description="VTT" evidence="9">
    <location>
        <begin position="39"/>
        <end position="158"/>
    </location>
</feature>
<dbReference type="InterPro" id="IPR032818">
    <property type="entry name" value="DedA-like"/>
</dbReference>
<evidence type="ECO:0000256" key="4">
    <source>
        <dbReference type="ARBA" id="ARBA00022692"/>
    </source>
</evidence>
<dbReference type="AlphaFoldDB" id="A0A7W7WN07"/>
<comment type="similarity">
    <text evidence="2 7">Belongs to the DedA family.</text>
</comment>
<organism evidence="10 11">
    <name type="scientific">Micromonospora polyrhachis</name>
    <dbReference type="NCBI Taxonomy" id="1282883"/>
    <lineage>
        <taxon>Bacteria</taxon>
        <taxon>Bacillati</taxon>
        <taxon>Actinomycetota</taxon>
        <taxon>Actinomycetes</taxon>
        <taxon>Micromonosporales</taxon>
        <taxon>Micromonosporaceae</taxon>
        <taxon>Micromonospora</taxon>
    </lineage>
</organism>
<proteinExistence type="inferred from homology"/>
<evidence type="ECO:0000256" key="5">
    <source>
        <dbReference type="ARBA" id="ARBA00022989"/>
    </source>
</evidence>
<feature type="transmembrane region" description="Helical" evidence="7">
    <location>
        <begin position="169"/>
        <end position="189"/>
    </location>
</feature>
<evidence type="ECO:0000313" key="11">
    <source>
        <dbReference type="Proteomes" id="UP000578819"/>
    </source>
</evidence>
<gene>
    <name evidence="10" type="ORF">FHR38_000870</name>
</gene>
<evidence type="ECO:0000259" key="9">
    <source>
        <dbReference type="Pfam" id="PF09335"/>
    </source>
</evidence>
<keyword evidence="3 7" id="KW-1003">Cell membrane</keyword>
<keyword evidence="11" id="KW-1185">Reference proteome</keyword>
<dbReference type="Pfam" id="PF09335">
    <property type="entry name" value="VTT_dom"/>
    <property type="match status" value="1"/>
</dbReference>
<evidence type="ECO:0000256" key="3">
    <source>
        <dbReference type="ARBA" id="ARBA00022475"/>
    </source>
</evidence>
<dbReference type="GO" id="GO:0005886">
    <property type="term" value="C:plasma membrane"/>
    <property type="evidence" value="ECO:0007669"/>
    <property type="project" value="UniProtKB-SubCell"/>
</dbReference>
<reference evidence="10 11" key="1">
    <citation type="submission" date="2020-08" db="EMBL/GenBank/DDBJ databases">
        <title>Sequencing the genomes of 1000 actinobacteria strains.</title>
        <authorList>
            <person name="Klenk H.-P."/>
        </authorList>
    </citation>
    <scope>NUCLEOTIDE SEQUENCE [LARGE SCALE GENOMIC DNA]</scope>
    <source>
        <strain evidence="10 11">DSM 45886</strain>
    </source>
</reference>
<evidence type="ECO:0000313" key="10">
    <source>
        <dbReference type="EMBL" id="MBB4957137.1"/>
    </source>
</evidence>
<dbReference type="InterPro" id="IPR032816">
    <property type="entry name" value="VTT_dom"/>
</dbReference>
<comment type="subcellular location">
    <subcellularLocation>
        <location evidence="1 7">Cell membrane</location>
        <topology evidence="1 7">Multi-pass membrane protein</topology>
    </subcellularLocation>
</comment>
<evidence type="ECO:0000256" key="2">
    <source>
        <dbReference type="ARBA" id="ARBA00010792"/>
    </source>
</evidence>
<dbReference type="PANTHER" id="PTHR30353">
    <property type="entry name" value="INNER MEMBRANE PROTEIN DEDA-RELATED"/>
    <property type="match status" value="1"/>
</dbReference>
<dbReference type="Proteomes" id="UP000578819">
    <property type="component" value="Unassembled WGS sequence"/>
</dbReference>
<sequence>MEEGTTTMLDHLMPLLSSPWLYLIVFVAVTIDGFIPVMPSEVMVIGLGAMSATGSPNLVALATAVVAGGIAGDRISYLLGRKAGFHVANGRLAEARGKAERALLRYGGVAILVGRFLPYGRTATAVTAGSVSLALGRFRLFTALASTAWAAYAIGLGRLGGATFADSPLLGTVFGLVIGMILAGLYAAVEKRRAAARPADPEPARVEASERELVTAGRG</sequence>
<feature type="transmembrane region" description="Helical" evidence="7">
    <location>
        <begin position="20"/>
        <end position="38"/>
    </location>
</feature>
<evidence type="ECO:0000256" key="6">
    <source>
        <dbReference type="ARBA" id="ARBA00023136"/>
    </source>
</evidence>
<keyword evidence="6 7" id="KW-0472">Membrane</keyword>
<comment type="caution">
    <text evidence="10">The sequence shown here is derived from an EMBL/GenBank/DDBJ whole genome shotgun (WGS) entry which is preliminary data.</text>
</comment>
<accession>A0A7W7WN07</accession>
<evidence type="ECO:0000256" key="8">
    <source>
        <dbReference type="SAM" id="MobiDB-lite"/>
    </source>
</evidence>
<feature type="compositionally biased region" description="Basic and acidic residues" evidence="8">
    <location>
        <begin position="197"/>
        <end position="213"/>
    </location>
</feature>
<feature type="region of interest" description="Disordered" evidence="8">
    <location>
        <begin position="197"/>
        <end position="219"/>
    </location>
</feature>
<evidence type="ECO:0000256" key="7">
    <source>
        <dbReference type="RuleBase" id="RU367016"/>
    </source>
</evidence>
<dbReference type="RefSeq" id="WP_184532967.1">
    <property type="nucleotide sequence ID" value="NZ_JACHJW010000001.1"/>
</dbReference>
<feature type="transmembrane region" description="Helical" evidence="7">
    <location>
        <begin position="138"/>
        <end position="157"/>
    </location>
</feature>
<evidence type="ECO:0000256" key="1">
    <source>
        <dbReference type="ARBA" id="ARBA00004651"/>
    </source>
</evidence>
<dbReference type="PANTHER" id="PTHR30353:SF0">
    <property type="entry name" value="TRANSMEMBRANE PROTEIN"/>
    <property type="match status" value="1"/>
</dbReference>
<protein>
    <submittedName>
        <fullName evidence="10">Membrane protein DedA with SNARE-associated domain</fullName>
    </submittedName>
</protein>